<dbReference type="InterPro" id="IPR052565">
    <property type="entry name" value="Glutaredoxin-like_YDR286C"/>
</dbReference>
<proteinExistence type="inferred from homology"/>
<dbReference type="InterPro" id="IPR008554">
    <property type="entry name" value="Glutaredoxin-like"/>
</dbReference>
<dbReference type="SUPFAM" id="SSF52833">
    <property type="entry name" value="Thioredoxin-like"/>
    <property type="match status" value="1"/>
</dbReference>
<dbReference type="Pfam" id="PF05768">
    <property type="entry name" value="Glrx-like"/>
    <property type="match status" value="1"/>
</dbReference>
<dbReference type="PANTHER" id="PTHR33558:SF1">
    <property type="entry name" value="GLUTAREDOXIN-LIKE PROTEIN C5ORF63 HOMOLOG"/>
    <property type="match status" value="1"/>
</dbReference>
<comment type="caution">
    <text evidence="2">The sequence shown here is derived from an EMBL/GenBank/DDBJ whole genome shotgun (WGS) entry which is preliminary data.</text>
</comment>
<keyword evidence="1" id="KW-0249">Electron transport</keyword>
<gene>
    <name evidence="2" type="ORF">OS493_013717</name>
</gene>
<evidence type="ECO:0000256" key="1">
    <source>
        <dbReference type="RuleBase" id="RU363082"/>
    </source>
</evidence>
<evidence type="ECO:0000313" key="2">
    <source>
        <dbReference type="EMBL" id="KAJ7385689.1"/>
    </source>
</evidence>
<keyword evidence="1" id="KW-0813">Transport</keyword>
<organism evidence="2 3">
    <name type="scientific">Desmophyllum pertusum</name>
    <dbReference type="NCBI Taxonomy" id="174260"/>
    <lineage>
        <taxon>Eukaryota</taxon>
        <taxon>Metazoa</taxon>
        <taxon>Cnidaria</taxon>
        <taxon>Anthozoa</taxon>
        <taxon>Hexacorallia</taxon>
        <taxon>Scleractinia</taxon>
        <taxon>Caryophylliina</taxon>
        <taxon>Caryophylliidae</taxon>
        <taxon>Desmophyllum</taxon>
    </lineage>
</organism>
<dbReference type="AlphaFoldDB" id="A0A9W9ZTH6"/>
<sequence length="117" mass="13611">MYMMSSKVLRYALAIETSFPSQFLSGAKPRHFSTKPVLPVLTLYTKEEVCSLCDEAKAVLEGYKHRFHLEEVDITAKGNETWFDKYRYEIPVFHLNGSFLMKHRVNEGFTGQRTEKI</sequence>
<dbReference type="Gene3D" id="3.40.30.10">
    <property type="entry name" value="Glutaredoxin"/>
    <property type="match status" value="1"/>
</dbReference>
<protein>
    <recommendedName>
        <fullName evidence="1">Glutaredoxin-like protein</fullName>
    </recommendedName>
</protein>
<name>A0A9W9ZTH6_9CNID</name>
<dbReference type="PANTHER" id="PTHR33558">
    <property type="entry name" value="GLUTAREDOXIN-LIKE PROTEIN C5ORF63 HOMOLOG"/>
    <property type="match status" value="1"/>
</dbReference>
<dbReference type="OrthoDB" id="429967at2759"/>
<reference evidence="2" key="1">
    <citation type="submission" date="2023-01" db="EMBL/GenBank/DDBJ databases">
        <title>Genome assembly of the deep-sea coral Lophelia pertusa.</title>
        <authorList>
            <person name="Herrera S."/>
            <person name="Cordes E."/>
        </authorList>
    </citation>
    <scope>NUCLEOTIDE SEQUENCE</scope>
    <source>
        <strain evidence="2">USNM1676648</strain>
        <tissue evidence="2">Polyp</tissue>
    </source>
</reference>
<keyword evidence="3" id="KW-1185">Reference proteome</keyword>
<comment type="similarity">
    <text evidence="1">Belongs to the glutaredoxin family.</text>
</comment>
<dbReference type="EMBL" id="MU825879">
    <property type="protein sequence ID" value="KAJ7385689.1"/>
    <property type="molecule type" value="Genomic_DNA"/>
</dbReference>
<accession>A0A9W9ZTH6</accession>
<evidence type="ECO:0000313" key="3">
    <source>
        <dbReference type="Proteomes" id="UP001163046"/>
    </source>
</evidence>
<dbReference type="InterPro" id="IPR036249">
    <property type="entry name" value="Thioredoxin-like_sf"/>
</dbReference>
<dbReference type="Proteomes" id="UP001163046">
    <property type="component" value="Unassembled WGS sequence"/>
</dbReference>